<dbReference type="Pfam" id="PF14452">
    <property type="entry name" value="Multi_ubiq"/>
    <property type="match status" value="1"/>
</dbReference>
<protein>
    <recommendedName>
        <fullName evidence="1">Multi-ubiquitin domain-containing protein</fullName>
    </recommendedName>
</protein>
<reference evidence="2" key="2">
    <citation type="journal article" date="2014" name="ISME J.">
        <title>Microbial stratification in low pH oxic and suboxic macroscopic growths along an acid mine drainage.</title>
        <authorList>
            <person name="Mendez-Garcia C."/>
            <person name="Mesa V."/>
            <person name="Sprenger R.R."/>
            <person name="Richter M."/>
            <person name="Diez M.S."/>
            <person name="Solano J."/>
            <person name="Bargiela R."/>
            <person name="Golyshina O.V."/>
            <person name="Manteca A."/>
            <person name="Ramos J.L."/>
            <person name="Gallego J.R."/>
            <person name="Llorente I."/>
            <person name="Martins Dos Santos V.A."/>
            <person name="Jensen O.N."/>
            <person name="Pelaez A.I."/>
            <person name="Sanchez J."/>
            <person name="Ferrer M."/>
        </authorList>
    </citation>
    <scope>NUCLEOTIDE SEQUENCE</scope>
</reference>
<organism evidence="2">
    <name type="scientific">mine drainage metagenome</name>
    <dbReference type="NCBI Taxonomy" id="410659"/>
    <lineage>
        <taxon>unclassified sequences</taxon>
        <taxon>metagenomes</taxon>
        <taxon>ecological metagenomes</taxon>
    </lineage>
</organism>
<comment type="caution">
    <text evidence="2">The sequence shown here is derived from an EMBL/GenBank/DDBJ whole genome shotgun (WGS) entry which is preliminary data.</text>
</comment>
<dbReference type="AlphaFoldDB" id="T1BIB2"/>
<gene>
    <name evidence="2" type="ORF">B2A_06410</name>
</gene>
<dbReference type="InterPro" id="IPR027802">
    <property type="entry name" value="Multi-ubiquitin_dom"/>
</dbReference>
<evidence type="ECO:0000259" key="1">
    <source>
        <dbReference type="Pfam" id="PF14452"/>
    </source>
</evidence>
<proteinExistence type="predicted"/>
<feature type="domain" description="Multi-ubiquitin" evidence="1">
    <location>
        <begin position="6"/>
        <end position="75"/>
    </location>
</feature>
<dbReference type="EMBL" id="AUZZ01004533">
    <property type="protein sequence ID" value="EQD52859.1"/>
    <property type="molecule type" value="Genomic_DNA"/>
</dbReference>
<sequence length="79" mass="8743">MPEHEVTIFVNEQPVKLEGETATGSQIKAAAIAQGVHIEPNFVLQQELPNGTSRVIGDNETVHLREHLRFTAIRPDDNS</sequence>
<name>T1BIB2_9ZZZZ</name>
<evidence type="ECO:0000313" key="2">
    <source>
        <dbReference type="EMBL" id="EQD52859.1"/>
    </source>
</evidence>
<accession>T1BIB2</accession>
<reference evidence="2" key="1">
    <citation type="submission" date="2013-08" db="EMBL/GenBank/DDBJ databases">
        <authorList>
            <person name="Mendez C."/>
            <person name="Richter M."/>
            <person name="Ferrer M."/>
            <person name="Sanchez J."/>
        </authorList>
    </citation>
    <scope>NUCLEOTIDE SEQUENCE</scope>
</reference>